<evidence type="ECO:0000256" key="7">
    <source>
        <dbReference type="ARBA" id="ARBA00022801"/>
    </source>
</evidence>
<dbReference type="InterPro" id="IPR044774">
    <property type="entry name" value="Suv3_DEXQc"/>
</dbReference>
<dbReference type="FunFam" id="1.20.58.1080:FF:000001">
    <property type="entry name" value="ATP-dependent RNA helicase SUPV3L1, mitochondrial"/>
    <property type="match status" value="1"/>
</dbReference>
<comment type="similarity">
    <text evidence="4">Belongs to the helicase family.</text>
</comment>
<evidence type="ECO:0000256" key="11">
    <source>
        <dbReference type="ARBA" id="ARBA00023128"/>
    </source>
</evidence>
<keyword evidence="9" id="KW-0067">ATP-binding</keyword>
<dbReference type="PROSITE" id="PS51194">
    <property type="entry name" value="HELICASE_CTER"/>
    <property type="match status" value="1"/>
</dbReference>
<comment type="cofactor">
    <cofactor evidence="1">
        <name>Mn(2+)</name>
        <dbReference type="ChEBI" id="CHEBI:29035"/>
    </cofactor>
</comment>
<dbReference type="InterPro" id="IPR022192">
    <property type="entry name" value="SUV3_C"/>
</dbReference>
<proteinExistence type="inferred from homology"/>
<accession>V4AQB7</accession>
<dbReference type="InterPro" id="IPR001650">
    <property type="entry name" value="Helicase_C-like"/>
</dbReference>
<dbReference type="InterPro" id="IPR050699">
    <property type="entry name" value="RNA-DNA_Helicase"/>
</dbReference>
<dbReference type="InterPro" id="IPR027417">
    <property type="entry name" value="P-loop_NTPase"/>
</dbReference>
<dbReference type="GO" id="GO:0003724">
    <property type="term" value="F:RNA helicase activity"/>
    <property type="evidence" value="ECO:0007669"/>
    <property type="project" value="UniProtKB-EC"/>
</dbReference>
<evidence type="ECO:0000256" key="3">
    <source>
        <dbReference type="ARBA" id="ARBA00004173"/>
    </source>
</evidence>
<dbReference type="GO" id="GO:0045025">
    <property type="term" value="C:mitochondrial degradosome"/>
    <property type="evidence" value="ECO:0007669"/>
    <property type="project" value="TreeGrafter"/>
</dbReference>
<keyword evidence="7" id="KW-0378">Hydrolase</keyword>
<evidence type="ECO:0000256" key="10">
    <source>
        <dbReference type="ARBA" id="ARBA00022946"/>
    </source>
</evidence>
<keyword evidence="11" id="KW-0496">Mitochondrion</keyword>
<evidence type="ECO:0000256" key="5">
    <source>
        <dbReference type="ARBA" id="ARBA00012552"/>
    </source>
</evidence>
<evidence type="ECO:0000313" key="15">
    <source>
        <dbReference type="Proteomes" id="UP000030746"/>
    </source>
</evidence>
<dbReference type="EMBL" id="KB201362">
    <property type="protein sequence ID" value="ESO97005.1"/>
    <property type="molecule type" value="Genomic_DNA"/>
</dbReference>
<evidence type="ECO:0000256" key="6">
    <source>
        <dbReference type="ARBA" id="ARBA00022741"/>
    </source>
</evidence>
<dbReference type="GeneID" id="20231200"/>
<dbReference type="GO" id="GO:0005524">
    <property type="term" value="F:ATP binding"/>
    <property type="evidence" value="ECO:0007669"/>
    <property type="project" value="UniProtKB-KW"/>
</dbReference>
<keyword evidence="10" id="KW-0809">Transit peptide</keyword>
<protein>
    <recommendedName>
        <fullName evidence="5">RNA helicase</fullName>
        <ecNumber evidence="5">3.6.4.13</ecNumber>
    </recommendedName>
</protein>
<evidence type="ECO:0000256" key="4">
    <source>
        <dbReference type="ARBA" id="ARBA00008708"/>
    </source>
</evidence>
<dbReference type="OMA" id="QPANWYT"/>
<evidence type="ECO:0000256" key="9">
    <source>
        <dbReference type="ARBA" id="ARBA00022840"/>
    </source>
</evidence>
<comment type="subcellular location">
    <subcellularLocation>
        <location evidence="3">Mitochondrion</location>
    </subcellularLocation>
</comment>
<reference evidence="14 15" key="1">
    <citation type="journal article" date="2013" name="Nature">
        <title>Insights into bilaterian evolution from three spiralian genomes.</title>
        <authorList>
            <person name="Simakov O."/>
            <person name="Marletaz F."/>
            <person name="Cho S.J."/>
            <person name="Edsinger-Gonzales E."/>
            <person name="Havlak P."/>
            <person name="Hellsten U."/>
            <person name="Kuo D.H."/>
            <person name="Larsson T."/>
            <person name="Lv J."/>
            <person name="Arendt D."/>
            <person name="Savage R."/>
            <person name="Osoegawa K."/>
            <person name="de Jong P."/>
            <person name="Grimwood J."/>
            <person name="Chapman J.A."/>
            <person name="Shapiro H."/>
            <person name="Aerts A."/>
            <person name="Otillar R.P."/>
            <person name="Terry A.Y."/>
            <person name="Boore J.L."/>
            <person name="Grigoriev I.V."/>
            <person name="Lindberg D.R."/>
            <person name="Seaver E.C."/>
            <person name="Weisblat D.A."/>
            <person name="Putnam N.H."/>
            <person name="Rokhsar D.S."/>
        </authorList>
    </citation>
    <scope>NUCLEOTIDE SEQUENCE [LARGE SCALE GENOMIC DNA]</scope>
</reference>
<dbReference type="Proteomes" id="UP000030746">
    <property type="component" value="Unassembled WGS sequence"/>
</dbReference>
<dbReference type="InterPro" id="IPR055206">
    <property type="entry name" value="DEXQc_SUV3"/>
</dbReference>
<dbReference type="FunFam" id="3.40.50.300:FF:000269">
    <property type="entry name" value="ATP-dependent RNA helicase SUPV3L1, mitochondrial"/>
    <property type="match status" value="1"/>
</dbReference>
<dbReference type="Gene3D" id="1.20.58.1080">
    <property type="match status" value="1"/>
</dbReference>
<dbReference type="PANTHER" id="PTHR12131:SF1">
    <property type="entry name" value="ATP-DEPENDENT RNA HELICASE SUPV3L1, MITOCHONDRIAL-RELATED"/>
    <property type="match status" value="1"/>
</dbReference>
<evidence type="ECO:0000256" key="8">
    <source>
        <dbReference type="ARBA" id="ARBA00022806"/>
    </source>
</evidence>
<organism evidence="14 15">
    <name type="scientific">Lottia gigantea</name>
    <name type="common">Giant owl limpet</name>
    <dbReference type="NCBI Taxonomy" id="225164"/>
    <lineage>
        <taxon>Eukaryota</taxon>
        <taxon>Metazoa</taxon>
        <taxon>Spiralia</taxon>
        <taxon>Lophotrochozoa</taxon>
        <taxon>Mollusca</taxon>
        <taxon>Gastropoda</taxon>
        <taxon>Patellogastropoda</taxon>
        <taxon>Lottioidea</taxon>
        <taxon>Lottiidae</taxon>
        <taxon>Lottia</taxon>
    </lineage>
</organism>
<dbReference type="InterPro" id="IPR041453">
    <property type="entry name" value="Suv3_N"/>
</dbReference>
<dbReference type="SUPFAM" id="SSF52540">
    <property type="entry name" value="P-loop containing nucleoside triphosphate hydrolases"/>
    <property type="match status" value="2"/>
</dbReference>
<dbReference type="Gene3D" id="3.40.50.300">
    <property type="entry name" value="P-loop containing nucleotide triphosphate hydrolases"/>
    <property type="match status" value="2"/>
</dbReference>
<dbReference type="Pfam" id="PF18114">
    <property type="entry name" value="Suv3_N"/>
    <property type="match status" value="1"/>
</dbReference>
<evidence type="ECO:0000256" key="2">
    <source>
        <dbReference type="ARBA" id="ARBA00001946"/>
    </source>
</evidence>
<dbReference type="RefSeq" id="XP_009052489.1">
    <property type="nucleotide sequence ID" value="XM_009054241.1"/>
</dbReference>
<dbReference type="GO" id="GO:0000965">
    <property type="term" value="P:mitochondrial RNA 3'-end processing"/>
    <property type="evidence" value="ECO:0007669"/>
    <property type="project" value="TreeGrafter"/>
</dbReference>
<evidence type="ECO:0000313" key="14">
    <source>
        <dbReference type="EMBL" id="ESO97005.1"/>
    </source>
</evidence>
<evidence type="ECO:0000256" key="1">
    <source>
        <dbReference type="ARBA" id="ARBA00001936"/>
    </source>
</evidence>
<dbReference type="EC" id="3.6.4.13" evidence="5"/>
<keyword evidence="6" id="KW-0547">Nucleotide-binding</keyword>
<dbReference type="OrthoDB" id="6692397at2759"/>
<dbReference type="Pfam" id="PF12513">
    <property type="entry name" value="SUV3_C"/>
    <property type="match status" value="1"/>
</dbReference>
<keyword evidence="8" id="KW-0347">Helicase</keyword>
<dbReference type="FunFam" id="3.40.50.300:FF:000446">
    <property type="entry name" value="ATP-dependent RNA helicase SUPV3L1, mitochondrial"/>
    <property type="match status" value="1"/>
</dbReference>
<sequence>MILNIDPKVKTNIRHKSKKARANERKEKDISSFVRPLKIKPISKGEFEDFDAEINSKLQKDKLIKLLNQFSHRRNIKILSQEHGLNEKLFHDVYSSFRTFCVKSASLPVDLHVVLSDIIHGAGHVDDIFPFFLHHAKEIFPYIDRMEELRKISDIRTPADWYVDARAIQRKIIFHAGPTNSGKTHQALHQFLTAESGVYCGPLRLLASEIFKKCNFQGVDCDLVTGEERKYAKDENSPSEHVACTVEMSSTVNSYKVAIIDEIQMIRDPQRGWAWTRALLGLNAEEIHVCGEKSAINIVQEMMKLTGDTVEVKEYERLTKLTYLKKAVGSLYQIQPGDCIVCFRKNDIFNISRKLEMSGREVAVVYGALPPGTKIAQAERFNDPEDPCKIMVATDAIGMGINLSIKRIVFSSLVKPVVNEQGDKELDVISTSQALQIAGRAGRYGSAYSDGEVTTLYDQDLPILLNTLKKPIEEIKKAGLQPTIDQIEMFSHYLPQATLCNLMDIFVSTSSIDSDNFFLSNMEDFKFLANIIEHIPLELRTRYVFCCAPINKRSNFACSSFLKFARRFSRNEPVSIEWLCSHIDWPCKLPYTISELEQLESVYDTLDMYLWLSYRYTDLFPDKNEVREMQMELDQLIREGIQNVTKLSNKSTEVSEEVQEDKTVKSERNLDERFGKLSQELIRKGIVTPEQLENILKEPKEDS</sequence>
<dbReference type="GO" id="GO:0016787">
    <property type="term" value="F:hydrolase activity"/>
    <property type="evidence" value="ECO:0007669"/>
    <property type="project" value="UniProtKB-KW"/>
</dbReference>
<dbReference type="CDD" id="cd18805">
    <property type="entry name" value="SF2_C_suv3"/>
    <property type="match status" value="1"/>
</dbReference>
<evidence type="ECO:0000259" key="13">
    <source>
        <dbReference type="PROSITE" id="PS51194"/>
    </source>
</evidence>
<dbReference type="InterPro" id="IPR041082">
    <property type="entry name" value="Suv3_C_1"/>
</dbReference>
<gene>
    <name evidence="14" type="ORF">LOTGIDRAFT_115298</name>
</gene>
<evidence type="ECO:0000256" key="12">
    <source>
        <dbReference type="ARBA" id="ARBA00047984"/>
    </source>
</evidence>
<comment type="catalytic activity">
    <reaction evidence="12">
        <text>ATP + H2O = ADP + phosphate + H(+)</text>
        <dbReference type="Rhea" id="RHEA:13065"/>
        <dbReference type="ChEBI" id="CHEBI:15377"/>
        <dbReference type="ChEBI" id="CHEBI:15378"/>
        <dbReference type="ChEBI" id="CHEBI:30616"/>
        <dbReference type="ChEBI" id="CHEBI:43474"/>
        <dbReference type="ChEBI" id="CHEBI:456216"/>
        <dbReference type="EC" id="3.6.4.13"/>
    </reaction>
</comment>
<dbReference type="Pfam" id="PF18147">
    <property type="entry name" value="Suv3_C_1"/>
    <property type="match status" value="1"/>
</dbReference>
<dbReference type="SMART" id="SM00490">
    <property type="entry name" value="HELICc"/>
    <property type="match status" value="1"/>
</dbReference>
<dbReference type="CTD" id="20231200"/>
<feature type="domain" description="Helicase C-terminal" evidence="13">
    <location>
        <begin position="323"/>
        <end position="491"/>
    </location>
</feature>
<dbReference type="HOGENOM" id="CLU_010647_3_2_1"/>
<dbReference type="Gene3D" id="1.10.1740.140">
    <property type="match status" value="1"/>
</dbReference>
<dbReference type="STRING" id="225164.V4AQB7"/>
<dbReference type="Pfam" id="PF00271">
    <property type="entry name" value="Helicase_C"/>
    <property type="match status" value="1"/>
</dbReference>
<comment type="cofactor">
    <cofactor evidence="2">
        <name>Mg(2+)</name>
        <dbReference type="ChEBI" id="CHEBI:18420"/>
    </cofactor>
</comment>
<dbReference type="Gene3D" id="1.20.272.40">
    <property type="match status" value="1"/>
</dbReference>
<dbReference type="AlphaFoldDB" id="V4AQB7"/>
<dbReference type="KEGG" id="lgi:LOTGIDRAFT_115298"/>
<name>V4AQB7_LOTGI</name>
<dbReference type="PANTHER" id="PTHR12131">
    <property type="entry name" value="ATP-DEPENDENT RNA AND DNA HELICASE"/>
    <property type="match status" value="1"/>
</dbReference>
<dbReference type="Pfam" id="PF22527">
    <property type="entry name" value="DEXQc_Suv3"/>
    <property type="match status" value="1"/>
</dbReference>
<keyword evidence="15" id="KW-1185">Reference proteome</keyword>
<dbReference type="CDD" id="cd17913">
    <property type="entry name" value="DEXQc_Suv3"/>
    <property type="match status" value="1"/>
</dbReference>